<evidence type="ECO:0008006" key="3">
    <source>
        <dbReference type="Google" id="ProtNLM"/>
    </source>
</evidence>
<dbReference type="PANTHER" id="PTHR24148">
    <property type="entry name" value="ANKYRIN REPEAT DOMAIN-CONTAINING PROTEIN 39 HOMOLOG-RELATED"/>
    <property type="match status" value="1"/>
</dbReference>
<dbReference type="EMBL" id="JAACFV010000112">
    <property type="protein sequence ID" value="KAF7505343.1"/>
    <property type="molecule type" value="Genomic_DNA"/>
</dbReference>
<evidence type="ECO:0000313" key="2">
    <source>
        <dbReference type="Proteomes" id="UP000606974"/>
    </source>
</evidence>
<dbReference type="PANTHER" id="PTHR24148:SF64">
    <property type="entry name" value="HETEROKARYON INCOMPATIBILITY DOMAIN-CONTAINING PROTEIN"/>
    <property type="match status" value="1"/>
</dbReference>
<comment type="caution">
    <text evidence="1">The sequence shown here is derived from an EMBL/GenBank/DDBJ whole genome shotgun (WGS) entry which is preliminary data.</text>
</comment>
<dbReference type="Pfam" id="PF26639">
    <property type="entry name" value="Het-6_barrel"/>
    <property type="match status" value="1"/>
</dbReference>
<dbReference type="InterPro" id="IPR052895">
    <property type="entry name" value="HetReg/Transcr_Mod"/>
</dbReference>
<name>A0A8H7AAQ6_9EURO</name>
<protein>
    <recommendedName>
        <fullName evidence="3">Heterokaryon incompatibility domain-containing protein</fullName>
    </recommendedName>
</protein>
<keyword evidence="2" id="KW-1185">Reference proteome</keyword>
<reference evidence="1" key="1">
    <citation type="submission" date="2020-02" db="EMBL/GenBank/DDBJ databases">
        <authorList>
            <person name="Palmer J.M."/>
        </authorList>
    </citation>
    <scope>NUCLEOTIDE SEQUENCE</scope>
    <source>
        <strain evidence="1">EPUS1.4</strain>
        <tissue evidence="1">Thallus</tissue>
    </source>
</reference>
<dbReference type="AlphaFoldDB" id="A0A8H7AAQ6"/>
<organism evidence="1 2">
    <name type="scientific">Endocarpon pusillum</name>
    <dbReference type="NCBI Taxonomy" id="364733"/>
    <lineage>
        <taxon>Eukaryota</taxon>
        <taxon>Fungi</taxon>
        <taxon>Dikarya</taxon>
        <taxon>Ascomycota</taxon>
        <taxon>Pezizomycotina</taxon>
        <taxon>Eurotiomycetes</taxon>
        <taxon>Chaetothyriomycetidae</taxon>
        <taxon>Verrucariales</taxon>
        <taxon>Verrucariaceae</taxon>
        <taxon>Endocarpon</taxon>
    </lineage>
</organism>
<sequence length="390" mass="43436">MNVNELARHAPHLFDVLPLSWNLHDVFLGVYMTYGNKNTWRDQVVPDFITQGFKLVPNNSCIDILLQSSRRHASDKRDHIYALLGHPLILVNGETIVQADYERDVNDVYMEVSTKLLQNVEPSLSLAVAGTMGKRKARDLDSAQPSWVIHWELGSETANLGRPDQWYYAGGKDASADIEVDDAAKTLTLPAVIMDGIVWVSDQIPASEVQIDNLIHAPKRHVAMEWVWDALPSEPCRYTGKHGSRDAFTLSLVGGRYKHRGKAEDDLDRHRRLANAYLGYVKSHHSCGKGDESLRSDARDFENDHAVTASERRFIVTEKGFYGLGPQLTREGDVVAVFPGLRVPYVLRPTGDMYKLVGAAYVHGVMCGELLAEKDPLSLGVGKPKDVVIA</sequence>
<accession>A0A8H7AAQ6</accession>
<proteinExistence type="predicted"/>
<dbReference type="OrthoDB" id="4850726at2759"/>
<evidence type="ECO:0000313" key="1">
    <source>
        <dbReference type="EMBL" id="KAF7505343.1"/>
    </source>
</evidence>
<dbReference type="Proteomes" id="UP000606974">
    <property type="component" value="Unassembled WGS sequence"/>
</dbReference>
<gene>
    <name evidence="1" type="ORF">GJ744_001046</name>
</gene>